<evidence type="ECO:0000313" key="1">
    <source>
        <dbReference type="EMBL" id="QFZ81872.1"/>
    </source>
</evidence>
<proteinExistence type="predicted"/>
<gene>
    <name evidence="1" type="ORF">GFK26_03345</name>
</gene>
<dbReference type="RefSeq" id="WP_093299126.1">
    <property type="nucleotide sequence ID" value="NZ_CP045644.1"/>
</dbReference>
<sequence>MTVTCFKRFSSSTQPALCGLFYVYTMHHSLVFLFSSMTAARQSIGLHPRDLFDVRLAQGHALAAGA</sequence>
<dbReference type="Proteomes" id="UP000326780">
    <property type="component" value="Chromosome"/>
</dbReference>
<accession>A0A5Q0M063</accession>
<reference evidence="1 2" key="1">
    <citation type="submission" date="2019-10" db="EMBL/GenBank/DDBJ databases">
        <title>Complete genome sequence of Variovorax paradoxus 5C-2.</title>
        <authorList>
            <person name="Gogoleva N.E."/>
            <person name="Balkin A.S."/>
        </authorList>
    </citation>
    <scope>NUCLEOTIDE SEQUENCE [LARGE SCALE GENOMIC DNA]</scope>
    <source>
        <strain evidence="1 2">5C-2</strain>
    </source>
</reference>
<organism evidence="1 2">
    <name type="scientific">Variovorax paradoxus</name>
    <dbReference type="NCBI Taxonomy" id="34073"/>
    <lineage>
        <taxon>Bacteria</taxon>
        <taxon>Pseudomonadati</taxon>
        <taxon>Pseudomonadota</taxon>
        <taxon>Betaproteobacteria</taxon>
        <taxon>Burkholderiales</taxon>
        <taxon>Comamonadaceae</taxon>
        <taxon>Variovorax</taxon>
    </lineage>
</organism>
<dbReference type="EMBL" id="CP045644">
    <property type="protein sequence ID" value="QFZ81872.1"/>
    <property type="molecule type" value="Genomic_DNA"/>
</dbReference>
<dbReference type="AlphaFoldDB" id="A0A5Q0M063"/>
<evidence type="ECO:0000313" key="2">
    <source>
        <dbReference type="Proteomes" id="UP000326780"/>
    </source>
</evidence>
<name>A0A5Q0M063_VARPD</name>
<protein>
    <submittedName>
        <fullName evidence="1">Uncharacterized protein</fullName>
    </submittedName>
</protein>